<dbReference type="OrthoDB" id="6578465at2"/>
<name>A0A3A5K973_9ENTR</name>
<dbReference type="AlphaFoldDB" id="A0A3A5K973"/>
<reference evidence="1 2" key="1">
    <citation type="submission" date="2018-09" db="EMBL/GenBank/DDBJ databases">
        <title>Draft genome sequence of Buttiauxella izardii CCUG 35510T.</title>
        <authorList>
            <person name="Salva-Serra F."/>
            <person name="Marathe N."/>
            <person name="Moore E."/>
            <person name="Stadler-Svensson L."/>
            <person name="Engstrom-Jakobsson H."/>
        </authorList>
    </citation>
    <scope>NUCLEOTIDE SEQUENCE [LARGE SCALE GENOMIC DNA]</scope>
    <source>
        <strain evidence="1 2">CCUG 35510</strain>
    </source>
</reference>
<comment type="caution">
    <text evidence="1">The sequence shown here is derived from an EMBL/GenBank/DDBJ whole genome shotgun (WGS) entry which is preliminary data.</text>
</comment>
<proteinExistence type="predicted"/>
<keyword evidence="2" id="KW-1185">Reference proteome</keyword>
<gene>
    <name evidence="1" type="ORF">D6029_02420</name>
</gene>
<sequence>MEPVVGFFTSYPIFLWITRCKILFIPGDQNGKRFFHNPDMIILSDKNDSKSVDCHSYPRHAKLFPHCG</sequence>
<accession>A0A3A5K973</accession>
<evidence type="ECO:0000313" key="2">
    <source>
        <dbReference type="Proteomes" id="UP000276295"/>
    </source>
</evidence>
<protein>
    <submittedName>
        <fullName evidence="1">Uncharacterized protein</fullName>
    </submittedName>
</protein>
<organism evidence="1 2">
    <name type="scientific">Buttiauxella izardii</name>
    <dbReference type="NCBI Taxonomy" id="82991"/>
    <lineage>
        <taxon>Bacteria</taxon>
        <taxon>Pseudomonadati</taxon>
        <taxon>Pseudomonadota</taxon>
        <taxon>Gammaproteobacteria</taxon>
        <taxon>Enterobacterales</taxon>
        <taxon>Enterobacteriaceae</taxon>
        <taxon>Buttiauxella</taxon>
    </lineage>
</organism>
<dbReference type="EMBL" id="QZWH01000004">
    <property type="protein sequence ID" value="RJT27470.1"/>
    <property type="molecule type" value="Genomic_DNA"/>
</dbReference>
<dbReference type="Proteomes" id="UP000276295">
    <property type="component" value="Unassembled WGS sequence"/>
</dbReference>
<evidence type="ECO:0000313" key="1">
    <source>
        <dbReference type="EMBL" id="RJT27470.1"/>
    </source>
</evidence>